<gene>
    <name evidence="5 7" type="primary">rimI</name>
    <name evidence="7" type="ORF">O0V09_15320</name>
</gene>
<protein>
    <recommendedName>
        <fullName evidence="5">[Ribosomal protein bS18]-alanine N-acetyltransferase</fullName>
        <ecNumber evidence="5">2.3.1.266</ecNumber>
    </recommendedName>
</protein>
<dbReference type="InterPro" id="IPR043690">
    <property type="entry name" value="RimI"/>
</dbReference>
<dbReference type="InterPro" id="IPR016181">
    <property type="entry name" value="Acyl_CoA_acyltransferase"/>
</dbReference>
<feature type="domain" description="N-acetyltransferase" evidence="6">
    <location>
        <begin position="6"/>
        <end position="150"/>
    </location>
</feature>
<accession>A0A9J6RPZ6</accession>
<dbReference type="EMBL" id="JAPTGG010000014">
    <property type="protein sequence ID" value="MCZ0866580.1"/>
    <property type="molecule type" value="Genomic_DNA"/>
</dbReference>
<feature type="active site" description="Proton acceptor" evidence="5">
    <location>
        <position position="106"/>
    </location>
</feature>
<dbReference type="PROSITE" id="PS51186">
    <property type="entry name" value="GNAT"/>
    <property type="match status" value="1"/>
</dbReference>
<dbReference type="InterPro" id="IPR006464">
    <property type="entry name" value="AcTrfase_RimI/Ard1"/>
</dbReference>
<dbReference type="AlphaFoldDB" id="A0A9J6RPZ6"/>
<evidence type="ECO:0000256" key="1">
    <source>
        <dbReference type="ARBA" id="ARBA00005395"/>
    </source>
</evidence>
<keyword evidence="3 5" id="KW-0808">Transferase</keyword>
<evidence type="ECO:0000256" key="3">
    <source>
        <dbReference type="ARBA" id="ARBA00022679"/>
    </source>
</evidence>
<feature type="active site" description="Proton donor" evidence="5">
    <location>
        <position position="118"/>
    </location>
</feature>
<comment type="caution">
    <text evidence="7">The sequence shown here is derived from an EMBL/GenBank/DDBJ whole genome shotgun (WGS) entry which is preliminary data.</text>
</comment>
<keyword evidence="4 5" id="KW-0012">Acyltransferase</keyword>
<comment type="similarity">
    <text evidence="1 5">Belongs to the acetyltransferase family. RimI subfamily.</text>
</comment>
<reference evidence="7 8" key="1">
    <citation type="submission" date="2022-12" db="EMBL/GenBank/DDBJ databases">
        <title>Dasania phycosphaerae sp. nov., isolated from particulate material of the south coast of Korea.</title>
        <authorList>
            <person name="Jiang Y."/>
        </authorList>
    </citation>
    <scope>NUCLEOTIDE SEQUENCE [LARGE SCALE GENOMIC DNA]</scope>
    <source>
        <strain evidence="7 8">GY-19</strain>
    </source>
</reference>
<dbReference type="InterPro" id="IPR000182">
    <property type="entry name" value="GNAT_dom"/>
</dbReference>
<dbReference type="GO" id="GO:0005840">
    <property type="term" value="C:ribosome"/>
    <property type="evidence" value="ECO:0007669"/>
    <property type="project" value="UniProtKB-KW"/>
</dbReference>
<dbReference type="HAMAP" id="MF_02210">
    <property type="entry name" value="RimI"/>
    <property type="match status" value="1"/>
</dbReference>
<comment type="catalytic activity">
    <reaction evidence="5">
        <text>N-terminal L-alanyl-[ribosomal protein bS18] + acetyl-CoA = N-terminal N(alpha)-acetyl-L-alanyl-[ribosomal protein bS18] + CoA + H(+)</text>
        <dbReference type="Rhea" id="RHEA:43756"/>
        <dbReference type="Rhea" id="RHEA-COMP:10676"/>
        <dbReference type="Rhea" id="RHEA-COMP:10677"/>
        <dbReference type="ChEBI" id="CHEBI:15378"/>
        <dbReference type="ChEBI" id="CHEBI:57287"/>
        <dbReference type="ChEBI" id="CHEBI:57288"/>
        <dbReference type="ChEBI" id="CHEBI:64718"/>
        <dbReference type="ChEBI" id="CHEBI:83683"/>
        <dbReference type="EC" id="2.3.1.266"/>
    </reaction>
</comment>
<comment type="caution">
    <text evidence="5">Lacks conserved residue(s) required for the propagation of feature annotation.</text>
</comment>
<sequence>MSTAPLTIRPMQLADVDAVAALNLAATAYPWSPGQFIDSLQSHDCHLLVAGEQLLGFMVLQHSCGESCLLNIAIHPDFHQRGYAHFLLSQGLQRCIGANSSQCYLEVRASNTAAIALYFKTGFEEVGLRKNYYPAVQGREHAKIMIKKLPGSAGDKT</sequence>
<dbReference type="Gene3D" id="3.40.630.30">
    <property type="match status" value="1"/>
</dbReference>
<dbReference type="GO" id="GO:0005737">
    <property type="term" value="C:cytoplasm"/>
    <property type="evidence" value="ECO:0007669"/>
    <property type="project" value="UniProtKB-SubCell"/>
</dbReference>
<dbReference type="NCBIfam" id="TIGR01575">
    <property type="entry name" value="rimI"/>
    <property type="match status" value="1"/>
</dbReference>
<dbReference type="PANTHER" id="PTHR43420">
    <property type="entry name" value="ACETYLTRANSFERASE"/>
    <property type="match status" value="1"/>
</dbReference>
<keyword evidence="2 5" id="KW-0963">Cytoplasm</keyword>
<evidence type="ECO:0000256" key="4">
    <source>
        <dbReference type="ARBA" id="ARBA00023315"/>
    </source>
</evidence>
<keyword evidence="7" id="KW-0689">Ribosomal protein</keyword>
<keyword evidence="7" id="KW-0687">Ribonucleoprotein</keyword>
<feature type="binding site" evidence="5">
    <location>
        <begin position="72"/>
        <end position="74"/>
    </location>
    <ligand>
        <name>acetyl-CoA</name>
        <dbReference type="ChEBI" id="CHEBI:57288"/>
    </ligand>
</feature>
<proteinExistence type="inferred from homology"/>
<dbReference type="InterPro" id="IPR050680">
    <property type="entry name" value="YpeA/RimI_acetyltransf"/>
</dbReference>
<name>A0A9J6RPZ6_9GAMM</name>
<evidence type="ECO:0000256" key="5">
    <source>
        <dbReference type="HAMAP-Rule" id="MF_02210"/>
    </source>
</evidence>
<dbReference type="Pfam" id="PF00583">
    <property type="entry name" value="Acetyltransf_1"/>
    <property type="match status" value="1"/>
</dbReference>
<evidence type="ECO:0000259" key="6">
    <source>
        <dbReference type="PROSITE" id="PS51186"/>
    </source>
</evidence>
<dbReference type="Proteomes" id="UP001069090">
    <property type="component" value="Unassembled WGS sequence"/>
</dbReference>
<dbReference type="RefSeq" id="WP_258332608.1">
    <property type="nucleotide sequence ID" value="NZ_JAPTGG010000014.1"/>
</dbReference>
<comment type="subcellular location">
    <subcellularLocation>
        <location evidence="5">Cytoplasm</location>
    </subcellularLocation>
</comment>
<evidence type="ECO:0000256" key="2">
    <source>
        <dbReference type="ARBA" id="ARBA00022490"/>
    </source>
</evidence>
<feature type="binding site" evidence="5">
    <location>
        <position position="111"/>
    </location>
    <ligand>
        <name>acetyl-CoA</name>
        <dbReference type="ChEBI" id="CHEBI:57288"/>
    </ligand>
</feature>
<dbReference type="SUPFAM" id="SSF55729">
    <property type="entry name" value="Acyl-CoA N-acyltransferases (Nat)"/>
    <property type="match status" value="1"/>
</dbReference>
<evidence type="ECO:0000313" key="8">
    <source>
        <dbReference type="Proteomes" id="UP001069090"/>
    </source>
</evidence>
<dbReference type="EC" id="2.3.1.266" evidence="5"/>
<dbReference type="PANTHER" id="PTHR43420:SF44">
    <property type="entry name" value="ACETYLTRANSFERASE YPEA"/>
    <property type="match status" value="1"/>
</dbReference>
<dbReference type="GO" id="GO:0008999">
    <property type="term" value="F:protein-N-terminal-alanine acetyltransferase activity"/>
    <property type="evidence" value="ECO:0007669"/>
    <property type="project" value="UniProtKB-UniRule"/>
</dbReference>
<comment type="function">
    <text evidence="5">Acetylates the N-terminal alanine of ribosomal protein bS18.</text>
</comment>
<keyword evidence="8" id="KW-1185">Reference proteome</keyword>
<dbReference type="CDD" id="cd04301">
    <property type="entry name" value="NAT_SF"/>
    <property type="match status" value="1"/>
</dbReference>
<organism evidence="7 8">
    <name type="scientific">Dasania phycosphaerae</name>
    <dbReference type="NCBI Taxonomy" id="2950436"/>
    <lineage>
        <taxon>Bacteria</taxon>
        <taxon>Pseudomonadati</taxon>
        <taxon>Pseudomonadota</taxon>
        <taxon>Gammaproteobacteria</taxon>
        <taxon>Cellvibrionales</taxon>
        <taxon>Spongiibacteraceae</taxon>
        <taxon>Dasania</taxon>
    </lineage>
</organism>
<evidence type="ECO:0000313" key="7">
    <source>
        <dbReference type="EMBL" id="MCZ0866580.1"/>
    </source>
</evidence>